<protein>
    <submittedName>
        <fullName evidence="1">Nickel uptake transporter family protein</fullName>
    </submittedName>
</protein>
<dbReference type="AlphaFoldDB" id="I4C1L8"/>
<accession>I4C1L8</accession>
<name>I4C1L8_DESTA</name>
<keyword evidence="2" id="KW-1185">Reference proteome</keyword>
<dbReference type="InterPro" id="IPR019613">
    <property type="entry name" value="DUF4198"/>
</dbReference>
<evidence type="ECO:0000313" key="2">
    <source>
        <dbReference type="Proteomes" id="UP000006055"/>
    </source>
</evidence>
<dbReference type="EMBL" id="CP003360">
    <property type="protein sequence ID" value="AFM23459.1"/>
    <property type="molecule type" value="Genomic_DNA"/>
</dbReference>
<organism evidence="1 2">
    <name type="scientific">Desulfomonile tiedjei (strain ATCC 49306 / DSM 6799 / DCB-1)</name>
    <dbReference type="NCBI Taxonomy" id="706587"/>
    <lineage>
        <taxon>Bacteria</taxon>
        <taxon>Pseudomonadati</taxon>
        <taxon>Thermodesulfobacteriota</taxon>
        <taxon>Desulfomonilia</taxon>
        <taxon>Desulfomonilales</taxon>
        <taxon>Desulfomonilaceae</taxon>
        <taxon>Desulfomonile</taxon>
    </lineage>
</organism>
<dbReference type="OrthoDB" id="2911at2"/>
<proteinExistence type="predicted"/>
<sequence>MYKQIVVAVVFVLFSASLLSAHEGWIENRDGELVFLYGHGQKLDPYKPEYIKEAKAIDASGKAVAVEIVRGKNHASITPNGNPAIVTMLYDSGYWVKTTDGYKNIGKREAEKSKLTVVEAQKSRKDAKSILTPCGKFSEPVGIFFEIIPGKDPFMAKIGDAFPIRVLIEGKPVEGLPISLGVTDHSQTKDLPKTDKDGWANITISEPGLQLITTKHTLPVSGDPDADILVACTSLTFLVK</sequence>
<dbReference type="Proteomes" id="UP000006055">
    <property type="component" value="Chromosome"/>
</dbReference>
<dbReference type="RefSeq" id="WP_014808615.1">
    <property type="nucleotide sequence ID" value="NC_018025.1"/>
</dbReference>
<evidence type="ECO:0000313" key="1">
    <source>
        <dbReference type="EMBL" id="AFM23459.1"/>
    </source>
</evidence>
<dbReference type="eggNOG" id="COG5266">
    <property type="taxonomic scope" value="Bacteria"/>
</dbReference>
<dbReference type="STRING" id="706587.Desti_0733"/>
<gene>
    <name evidence="1" type="ordered locus">Desti_0733</name>
</gene>
<dbReference type="Pfam" id="PF10670">
    <property type="entry name" value="DUF4198"/>
    <property type="match status" value="1"/>
</dbReference>
<reference evidence="2" key="1">
    <citation type="submission" date="2012-06" db="EMBL/GenBank/DDBJ databases">
        <title>Complete sequence of chromosome of Desulfomonile tiedjei DSM 6799.</title>
        <authorList>
            <person name="Lucas S."/>
            <person name="Copeland A."/>
            <person name="Lapidus A."/>
            <person name="Glavina del Rio T."/>
            <person name="Dalin E."/>
            <person name="Tice H."/>
            <person name="Bruce D."/>
            <person name="Goodwin L."/>
            <person name="Pitluck S."/>
            <person name="Peters L."/>
            <person name="Ovchinnikova G."/>
            <person name="Zeytun A."/>
            <person name="Lu M."/>
            <person name="Kyrpides N."/>
            <person name="Mavromatis K."/>
            <person name="Ivanova N."/>
            <person name="Brettin T."/>
            <person name="Detter J.C."/>
            <person name="Han C."/>
            <person name="Larimer F."/>
            <person name="Land M."/>
            <person name="Hauser L."/>
            <person name="Markowitz V."/>
            <person name="Cheng J.-F."/>
            <person name="Hugenholtz P."/>
            <person name="Woyke T."/>
            <person name="Wu D."/>
            <person name="Spring S."/>
            <person name="Schroeder M."/>
            <person name="Brambilla E."/>
            <person name="Klenk H.-P."/>
            <person name="Eisen J.A."/>
        </authorList>
    </citation>
    <scope>NUCLEOTIDE SEQUENCE [LARGE SCALE GENOMIC DNA]</scope>
    <source>
        <strain evidence="2">ATCC 49306 / DSM 6799 / DCB-1</strain>
    </source>
</reference>
<dbReference type="HOGENOM" id="CLU_096093_1_0_7"/>
<dbReference type="KEGG" id="dti:Desti_0733"/>